<name>A0A974PNP3_9HYPH</name>
<evidence type="ECO:0000313" key="1">
    <source>
        <dbReference type="EMBL" id="QRG06915.1"/>
    </source>
</evidence>
<gene>
    <name evidence="1" type="ORF">EZH22_00145</name>
</gene>
<dbReference type="KEGG" id="xdi:EZH22_00145"/>
<reference evidence="1 2" key="1">
    <citation type="submission" date="2020-10" db="EMBL/GenBank/DDBJ databases">
        <title>Degradation of 1,4-Dioxane by Xanthobacter sp. YN2, via a Novel Group-2 Soluble Di-Iron Monooxygenase.</title>
        <authorList>
            <person name="Ma F."/>
            <person name="Wang Y."/>
            <person name="Yang J."/>
            <person name="Guo H."/>
            <person name="Su D."/>
            <person name="Yu L."/>
        </authorList>
    </citation>
    <scope>NUCLEOTIDE SEQUENCE [LARGE SCALE GENOMIC DNA]</scope>
    <source>
        <strain evidence="1 2">YN2</strain>
    </source>
</reference>
<keyword evidence="2" id="KW-1185">Reference proteome</keyword>
<evidence type="ECO:0008006" key="3">
    <source>
        <dbReference type="Google" id="ProtNLM"/>
    </source>
</evidence>
<dbReference type="SUPFAM" id="SSF89550">
    <property type="entry name" value="PHP domain-like"/>
    <property type="match status" value="1"/>
</dbReference>
<dbReference type="AlphaFoldDB" id="A0A974PNP3"/>
<dbReference type="RefSeq" id="WP_203193825.1">
    <property type="nucleotide sequence ID" value="NZ_CP063362.1"/>
</dbReference>
<proteinExistence type="predicted"/>
<evidence type="ECO:0000313" key="2">
    <source>
        <dbReference type="Proteomes" id="UP000596427"/>
    </source>
</evidence>
<accession>A0A974PNP3</accession>
<protein>
    <recommendedName>
        <fullName evidence="3">DUF3604 domain-containing protein</fullName>
    </recommendedName>
</protein>
<sequence>MTSDYRIVFGDIHNHNAHGYGKGSIERSLDIAQTHLDFFAFTGHSSWHDLEVNTDGRFKHFTDGFARLAETWPRVQRAIADANRPEEFVAFLGFEWHSNTYGDQCVIFSDDDRQMCYAQDIEGLRAFARQNGALLVPHHVAYPRGWRGLNWDEYDPALAPVVEIYSMHGCSESDHSPFPMKIGSPGGRSTTQTIEHALSRGLRFGFTASTDNHRGFPGAWGEGVMAALVGDLSRGGVLDAIRNRRTYALTGDRIEIDFTVNGALMGSEISATDTLDVAYDVRCRDTIDRIELVLNNEVVAVDCPAERAGAGRDPVQLRMEWGWGPWGDLGASRVVDWEFDLQLTGARLLRHFPCLTSGPFDEDRRHRLSRKEDGLHIVSYTSRKDAFLNNPNQAVVLEVLPEPDAELSVELRAPAPMQRRFRIADLLQRSAEVHTGAYPCESFQLHHAVTQSQSHMKKEHTLAASKQPSFLYLRVTQKNGQMAWTSPVFID</sequence>
<dbReference type="Proteomes" id="UP000596427">
    <property type="component" value="Chromosome"/>
</dbReference>
<dbReference type="Gene3D" id="3.20.20.140">
    <property type="entry name" value="Metal-dependent hydrolases"/>
    <property type="match status" value="1"/>
</dbReference>
<dbReference type="EMBL" id="CP063362">
    <property type="protein sequence ID" value="QRG06915.1"/>
    <property type="molecule type" value="Genomic_DNA"/>
</dbReference>
<dbReference type="InterPro" id="IPR016195">
    <property type="entry name" value="Pol/histidinol_Pase-like"/>
</dbReference>
<organism evidence="1 2">
    <name type="scientific">Xanthobacter dioxanivorans</name>
    <dbReference type="NCBI Taxonomy" id="2528964"/>
    <lineage>
        <taxon>Bacteria</taxon>
        <taxon>Pseudomonadati</taxon>
        <taxon>Pseudomonadota</taxon>
        <taxon>Alphaproteobacteria</taxon>
        <taxon>Hyphomicrobiales</taxon>
        <taxon>Xanthobacteraceae</taxon>
        <taxon>Xanthobacter</taxon>
    </lineage>
</organism>